<dbReference type="GO" id="GO:0046872">
    <property type="term" value="F:metal ion binding"/>
    <property type="evidence" value="ECO:0007669"/>
    <property type="project" value="UniProtKB-KW"/>
</dbReference>
<keyword evidence="1" id="KW-0378">Hydrolase</keyword>
<reference evidence="4 5" key="1">
    <citation type="submission" date="2020-07" db="EMBL/GenBank/DDBJ databases">
        <title>Taxonomic revisions and descriptions of new bacterial species based on genomic comparisons in the high-G+C-content subgroup of the family Alcaligenaceae.</title>
        <authorList>
            <person name="Szabo A."/>
            <person name="Felfoldi T."/>
        </authorList>
    </citation>
    <scope>NUCLEOTIDE SEQUENCE [LARGE SCALE GENOMIC DNA]</scope>
    <source>
        <strain evidence="4 5">LMG 24012</strain>
    </source>
</reference>
<gene>
    <name evidence="4" type="ORF">H0A72_15935</name>
</gene>
<dbReference type="Proteomes" id="UP000559809">
    <property type="component" value="Unassembled WGS sequence"/>
</dbReference>
<keyword evidence="1" id="KW-0482">Metalloprotease</keyword>
<protein>
    <recommendedName>
        <fullName evidence="1">Microcystinase C</fullName>
        <shortName evidence="1">MlrC</shortName>
    </recommendedName>
</protein>
<keyword evidence="1" id="KW-0645">Protease</keyword>
<comment type="similarity">
    <text evidence="1">Belongs to the peptidase M81 family.</text>
</comment>
<evidence type="ECO:0000313" key="4">
    <source>
        <dbReference type="EMBL" id="NYT50809.1"/>
    </source>
</evidence>
<dbReference type="AlphaFoldDB" id="A0A853G3C6"/>
<feature type="domain" description="Microcystin LR degradation protein MlrC N-terminal" evidence="3">
    <location>
        <begin position="13"/>
        <end position="307"/>
    </location>
</feature>
<dbReference type="EMBL" id="JACCEM010000008">
    <property type="protein sequence ID" value="NYT50809.1"/>
    <property type="molecule type" value="Genomic_DNA"/>
</dbReference>
<accession>A0A853G3C6</accession>
<evidence type="ECO:0000259" key="2">
    <source>
        <dbReference type="Pfam" id="PF07171"/>
    </source>
</evidence>
<dbReference type="InterPro" id="IPR015995">
    <property type="entry name" value="MlrC_N"/>
</dbReference>
<keyword evidence="1" id="KW-0479">Metal-binding</keyword>
<feature type="domain" description="Microcystin LR degradation protein MlrC C-terminal" evidence="2">
    <location>
        <begin position="320"/>
        <end position="501"/>
    </location>
</feature>
<comment type="function">
    <text evidence="1">Involved in peptidolytic degradation of cyclic heptapeptide hepatotoxin microcystin (MC).</text>
</comment>
<dbReference type="InterPro" id="IPR010799">
    <property type="entry name" value="MlrC_C"/>
</dbReference>
<dbReference type="Pfam" id="PF07364">
    <property type="entry name" value="DUF1485"/>
    <property type="match status" value="1"/>
</dbReference>
<evidence type="ECO:0000256" key="1">
    <source>
        <dbReference type="PIRNR" id="PIRNR012702"/>
    </source>
</evidence>
<sequence length="508" mass="53823">MKPPMLAPSKPKRLAVARFWYEGNAFTPLSCTLGDFERKEWSMGAPALAAAKGVATELGAVVDFAARHPDWDVVALRCASAWPGGPIEDHVYDMIERDLLDGLLNGARQAPWDAVYLSLHGASITHARQTPDLDLIRAVRGVAPHVPLGVSFDLHANLSPGLAGLVDVVSGYKTYPHVDQYRTAERVLDQLVLMVEQGARRRVCVGKPGLVLPSFNMRTDSGPMRDLQDLAAAQTHAPVIEVSVFGGFPYADTPDTGASVVVTTDAARDPAGAGARVVVDRLEAAMREKAHEFMISLPSASVGLERALAIIGEREGMVVVTDPGDNPGSGGIADTPGLLQAVLGVDFDATCVFASFADAKAVQSIYAAGVGNELDLMLGGQASKRFGAALPVRARVETLTDGEFRNVGPKENGALMRCGRTAMIALAGRPNIHIIVTEVVVPANDPAFFTMHGIDFSEVRLLCVKAKNHFRAAFLPLSSAIIDIDAPGPAALNLSSLPFRHAPGVAPD</sequence>
<dbReference type="GO" id="GO:0006508">
    <property type="term" value="P:proteolysis"/>
    <property type="evidence" value="ECO:0007669"/>
    <property type="project" value="UniProtKB-KW"/>
</dbReference>
<keyword evidence="5" id="KW-1185">Reference proteome</keyword>
<dbReference type="PIRSF" id="PIRSF012702">
    <property type="entry name" value="UCP012702"/>
    <property type="match status" value="1"/>
</dbReference>
<comment type="cofactor">
    <cofactor evidence="1">
        <name>Zn(2+)</name>
        <dbReference type="ChEBI" id="CHEBI:29105"/>
    </cofactor>
    <text evidence="1">Binds 1 zinc ion per subunit.</text>
</comment>
<proteinExistence type="inferred from homology"/>
<comment type="caution">
    <text evidence="4">The sequence shown here is derived from an EMBL/GenBank/DDBJ whole genome shotgun (WGS) entry which is preliminary data.</text>
</comment>
<name>A0A853G3C6_9BURK</name>
<dbReference type="InterPro" id="IPR009197">
    <property type="entry name" value="MlrC"/>
</dbReference>
<dbReference type="Pfam" id="PF07171">
    <property type="entry name" value="MlrC_C"/>
    <property type="match status" value="1"/>
</dbReference>
<evidence type="ECO:0000259" key="3">
    <source>
        <dbReference type="Pfam" id="PF07364"/>
    </source>
</evidence>
<evidence type="ECO:0000313" key="5">
    <source>
        <dbReference type="Proteomes" id="UP000559809"/>
    </source>
</evidence>
<organism evidence="4 5">
    <name type="scientific">Parapusillimonas granuli</name>
    <dbReference type="NCBI Taxonomy" id="380911"/>
    <lineage>
        <taxon>Bacteria</taxon>
        <taxon>Pseudomonadati</taxon>
        <taxon>Pseudomonadota</taxon>
        <taxon>Betaproteobacteria</taxon>
        <taxon>Burkholderiales</taxon>
        <taxon>Alcaligenaceae</taxon>
        <taxon>Parapusillimonas</taxon>
    </lineage>
</organism>
<dbReference type="GO" id="GO:0008237">
    <property type="term" value="F:metallopeptidase activity"/>
    <property type="evidence" value="ECO:0007669"/>
    <property type="project" value="UniProtKB-KW"/>
</dbReference>